<evidence type="ECO:0000313" key="1">
    <source>
        <dbReference type="EMBL" id="RDX41535.1"/>
    </source>
</evidence>
<protein>
    <submittedName>
        <fullName evidence="1">Uncharacterized protein</fullName>
    </submittedName>
</protein>
<evidence type="ECO:0000313" key="2">
    <source>
        <dbReference type="Proteomes" id="UP000256964"/>
    </source>
</evidence>
<dbReference type="EMBL" id="KZ857509">
    <property type="protein sequence ID" value="RDX41535.1"/>
    <property type="molecule type" value="Genomic_DNA"/>
</dbReference>
<keyword evidence="2" id="KW-1185">Reference proteome</keyword>
<reference evidence="1 2" key="1">
    <citation type="journal article" date="2018" name="Biotechnol. Biofuels">
        <title>Integrative visual omics of the white-rot fungus Polyporus brumalis exposes the biotechnological potential of its oxidative enzymes for delignifying raw plant biomass.</title>
        <authorList>
            <person name="Miyauchi S."/>
            <person name="Rancon A."/>
            <person name="Drula E."/>
            <person name="Hage H."/>
            <person name="Chaduli D."/>
            <person name="Favel A."/>
            <person name="Grisel S."/>
            <person name="Henrissat B."/>
            <person name="Herpoel-Gimbert I."/>
            <person name="Ruiz-Duenas F.J."/>
            <person name="Chevret D."/>
            <person name="Hainaut M."/>
            <person name="Lin J."/>
            <person name="Wang M."/>
            <person name="Pangilinan J."/>
            <person name="Lipzen A."/>
            <person name="Lesage-Meessen L."/>
            <person name="Navarro D."/>
            <person name="Riley R."/>
            <person name="Grigoriev I.V."/>
            <person name="Zhou S."/>
            <person name="Raouche S."/>
            <person name="Rosso M.N."/>
        </authorList>
    </citation>
    <scope>NUCLEOTIDE SEQUENCE [LARGE SCALE GENOMIC DNA]</scope>
    <source>
        <strain evidence="1 2">BRFM 1820</strain>
    </source>
</reference>
<dbReference type="Proteomes" id="UP000256964">
    <property type="component" value="Unassembled WGS sequence"/>
</dbReference>
<sequence length="56" mass="6548">LSSDIYALRNCALTCRGWRPRAWYHLITSIRVRSKDDLYSIVDYIASSPRMSSIIR</sequence>
<dbReference type="AlphaFoldDB" id="A0A371CMM6"/>
<proteinExistence type="predicted"/>
<name>A0A371CMM6_9APHY</name>
<dbReference type="OrthoDB" id="2798901at2759"/>
<accession>A0A371CMM6</accession>
<feature type="non-terminal residue" evidence="1">
    <location>
        <position position="1"/>
    </location>
</feature>
<feature type="non-terminal residue" evidence="1">
    <location>
        <position position="56"/>
    </location>
</feature>
<gene>
    <name evidence="1" type="ORF">OH76DRAFT_1303201</name>
</gene>
<organism evidence="1 2">
    <name type="scientific">Lentinus brumalis</name>
    <dbReference type="NCBI Taxonomy" id="2498619"/>
    <lineage>
        <taxon>Eukaryota</taxon>
        <taxon>Fungi</taxon>
        <taxon>Dikarya</taxon>
        <taxon>Basidiomycota</taxon>
        <taxon>Agaricomycotina</taxon>
        <taxon>Agaricomycetes</taxon>
        <taxon>Polyporales</taxon>
        <taxon>Polyporaceae</taxon>
        <taxon>Lentinus</taxon>
    </lineage>
</organism>